<accession>A0A2T8KU30</accession>
<proteinExistence type="predicted"/>
<protein>
    <submittedName>
        <fullName evidence="1">Uncharacterized protein</fullName>
    </submittedName>
</protein>
<reference evidence="1" key="1">
    <citation type="submission" date="2018-04" db="EMBL/GenBank/DDBJ databases">
        <title>WGS assembly of Panicum hallii.</title>
        <authorList>
            <person name="Lovell J."/>
            <person name="Jenkins J."/>
            <person name="Lowry D."/>
            <person name="Mamidi S."/>
            <person name="Sreedasyam A."/>
            <person name="Weng X."/>
            <person name="Barry K."/>
            <person name="Bonette J."/>
            <person name="Campitelli B."/>
            <person name="Daum C."/>
            <person name="Gordon S."/>
            <person name="Gould B."/>
            <person name="Lipzen A."/>
            <person name="Macqueen A."/>
            <person name="Palacio-Mejia J."/>
            <person name="Plott C."/>
            <person name="Shakirov E."/>
            <person name="Shu S."/>
            <person name="Yoshinaga Y."/>
            <person name="Zane M."/>
            <person name="Rokhsar D."/>
            <person name="Grimwood J."/>
            <person name="Schmutz J."/>
            <person name="Juenger T."/>
        </authorList>
    </citation>
    <scope>NUCLEOTIDE SEQUENCE [LARGE SCALE GENOMIC DNA]</scope>
    <source>
        <strain evidence="1">FIL2</strain>
    </source>
</reference>
<gene>
    <name evidence="1" type="ORF">PAHAL_1G049500</name>
</gene>
<sequence length="71" mass="7612">MLSGLQLVKFDTLLLSGFLQQHLVVFLSLTGPAIGFAQQASVMALSLASAMCFCRLRMGVVTQLTCTKSAF</sequence>
<evidence type="ECO:0000313" key="1">
    <source>
        <dbReference type="EMBL" id="PVH65674.1"/>
    </source>
</evidence>
<dbReference type="AlphaFoldDB" id="A0A2T8KU30"/>
<dbReference type="Gramene" id="PVH65674">
    <property type="protein sequence ID" value="PVH65674"/>
    <property type="gene ID" value="PAHAL_1G049500"/>
</dbReference>
<dbReference type="Proteomes" id="UP000243499">
    <property type="component" value="Chromosome 1"/>
</dbReference>
<organism evidence="1">
    <name type="scientific">Panicum hallii</name>
    <dbReference type="NCBI Taxonomy" id="206008"/>
    <lineage>
        <taxon>Eukaryota</taxon>
        <taxon>Viridiplantae</taxon>
        <taxon>Streptophyta</taxon>
        <taxon>Embryophyta</taxon>
        <taxon>Tracheophyta</taxon>
        <taxon>Spermatophyta</taxon>
        <taxon>Magnoliopsida</taxon>
        <taxon>Liliopsida</taxon>
        <taxon>Poales</taxon>
        <taxon>Poaceae</taxon>
        <taxon>PACMAD clade</taxon>
        <taxon>Panicoideae</taxon>
        <taxon>Panicodae</taxon>
        <taxon>Paniceae</taxon>
        <taxon>Panicinae</taxon>
        <taxon>Panicum</taxon>
        <taxon>Panicum sect. Panicum</taxon>
    </lineage>
</organism>
<name>A0A2T8KU30_9POAL</name>
<dbReference type="EMBL" id="CM008046">
    <property type="protein sequence ID" value="PVH65674.1"/>
    <property type="molecule type" value="Genomic_DNA"/>
</dbReference>